<name>A0AAN4N022_BACFG</name>
<sequence length="41" mass="5139">MISIFSSFLFLYKLLFYRELHILFFRVSYRVNKRSCSGNRW</sequence>
<organism evidence="1 2">
    <name type="scientific">Bacteroides fragilis str. 1007-1-F #10</name>
    <dbReference type="NCBI Taxonomy" id="1339295"/>
    <lineage>
        <taxon>Bacteria</taxon>
        <taxon>Pseudomonadati</taxon>
        <taxon>Bacteroidota</taxon>
        <taxon>Bacteroidia</taxon>
        <taxon>Bacteroidales</taxon>
        <taxon>Bacteroidaceae</taxon>
        <taxon>Bacteroides</taxon>
    </lineage>
</organism>
<evidence type="ECO:0000313" key="1">
    <source>
        <dbReference type="EMBL" id="EYA14758.1"/>
    </source>
</evidence>
<proteinExistence type="predicted"/>
<comment type="caution">
    <text evidence="1">The sequence shown here is derived from an EMBL/GenBank/DDBJ whole genome shotgun (WGS) entry which is preliminary data.</text>
</comment>
<evidence type="ECO:0000313" key="2">
    <source>
        <dbReference type="Proteomes" id="UP000022433"/>
    </source>
</evidence>
<dbReference type="Proteomes" id="UP000022433">
    <property type="component" value="Unassembled WGS sequence"/>
</dbReference>
<accession>A0AAN4N022</accession>
<protein>
    <submittedName>
        <fullName evidence="1">Uncharacterized protein</fullName>
    </submittedName>
</protein>
<reference evidence="1 2" key="1">
    <citation type="submission" date="2014-02" db="EMBL/GenBank/DDBJ databases">
        <authorList>
            <person name="Sears C."/>
            <person name="Carroll K."/>
            <person name="Sack B.R."/>
            <person name="Qadri F."/>
            <person name="Myers L.L."/>
            <person name="Chung G.-T."/>
            <person name="Escheverria P."/>
            <person name="Fraser C.M."/>
            <person name="Sadzewicz L."/>
            <person name="Shefchek K.A."/>
            <person name="Tallon L."/>
            <person name="Das S.P."/>
            <person name="Daugherty S."/>
            <person name="Mongodin E.F."/>
        </authorList>
    </citation>
    <scope>NUCLEOTIDE SEQUENCE [LARGE SCALE GENOMIC DNA]</scope>
    <source>
        <strain evidence="1 2">1007-1-F #10</strain>
    </source>
</reference>
<gene>
    <name evidence="1" type="ORF">M104_1748</name>
</gene>
<dbReference type="AlphaFoldDB" id="A0AAN4N022"/>
<dbReference type="EMBL" id="JGEA01000020">
    <property type="protein sequence ID" value="EYA14758.1"/>
    <property type="molecule type" value="Genomic_DNA"/>
</dbReference>